<evidence type="ECO:0000256" key="2">
    <source>
        <dbReference type="ARBA" id="ARBA00022692"/>
    </source>
</evidence>
<dbReference type="EMBL" id="NRSD01000005">
    <property type="protein sequence ID" value="MBK1644411.1"/>
    <property type="molecule type" value="Genomic_DNA"/>
</dbReference>
<comment type="subcellular location">
    <subcellularLocation>
        <location evidence="1">Membrane</location>
        <topology evidence="1">Single-pass membrane protein</topology>
    </subcellularLocation>
</comment>
<dbReference type="GO" id="GO:0009306">
    <property type="term" value="P:protein secretion"/>
    <property type="evidence" value="ECO:0007669"/>
    <property type="project" value="InterPro"/>
</dbReference>
<evidence type="ECO:0000259" key="6">
    <source>
        <dbReference type="Pfam" id="PF04357"/>
    </source>
</evidence>
<evidence type="ECO:0000256" key="3">
    <source>
        <dbReference type="ARBA" id="ARBA00022989"/>
    </source>
</evidence>
<keyword evidence="3 5" id="KW-1133">Transmembrane helix</keyword>
<keyword evidence="2 5" id="KW-0812">Transmembrane</keyword>
<evidence type="ECO:0000256" key="4">
    <source>
        <dbReference type="ARBA" id="ARBA00023136"/>
    </source>
</evidence>
<sequence length="1337" mass="142130">MTEPQAQTARAGTSVARLIFRPVRWLLAALLSVTLLLILLLAFILGTQTGLRFAVAVAHELAPEMIRVGQVDGRVLGALALTDLELQLGELKLDAGRIALDWSPFGALGGNLVIRSLHLRDLDLVLPPPAPEEETAGAFELPEIRLPLDLDLGEVSIARMRLFHADEEMPFVALDQARLSADFRAGTLELRALEVALSHPELQAQANGRAVLSGDYAVDLELAWSLRQAPAIDLQGHGRIDGDLQALRITHQLSGSARAELQARLSEVIQAPRWDARLEIRGVDLPDFESELPPIALTGVLETIGDLNEAEITGHLEATSPDHPELGHLKAVLETNWAQDVLAIHRLELTEQASNAMLSARGQLDLRAEPGRFDIDADWQRLRWPLIGELLVESEGGQLAASGTVDAFEYRASVTAQGPEIPAATLVLLGTGSPTETRISELTLAVLEGAVRGEGRVSWSPELAWTLTLSGQDLNPQSLIEGIEDRLALTFESAGHLDAFDYGLEMRTSGPGLPVALLRLNGQGDHRRTQLDSLVIEALNGRIDGNGVITWDPEVTWDATLSATGLDPSLFAPEWEGNLQGQLVSQGKLTPQGPDVFARIDAFEGLLRGYVVAATGTVRMQGETLNIDDFSLASGPTSLQVQGQVDETLALSFVAESSDLTSLLPDARGALTMRGSLIGPRETPRVTLDLSARDASYAGQGIAALSGTVDLGIAVDDPFEIQIDGTGLVVGDQTWQSLRVRGAGQLRDHQFELRLEGDPAALDLAASGALTTEGAFTGRIGRLDLVSQQFGTWSLRRPSPLVVADGRFDLGPLCIDGAYGAGGCVELNRDAEERTRARFDAAVADFTLFAPFIPTNLDLAGNARLEGRFETDGVVLTGRASAEIPAGSLSVAMDGGRQETLDFSRSQWTLDASAQSLSARLGIPLEGLGQLDGTLTLPGWRLNDPARPTQALGGGLRADLRGLERISNLVPDLTNMTGGINVDLNLGGTIGAPDISGQAALQGGGFDVELIGLTISDLNLSLNAAAIDRFVLDGRAQVGGGQLALDGDGSLGASGFVGRMAINGTNLTVADTNEYFALVSPTLELQTDANGSRLRGEVSLPEARIRPRSIPAGVKSPSGDVVLIEKESSRTELPLDINVTLKLGNEVNIDAFGLRGRLAGELNVSQPPGRDMLGNGQLQIIDGQYRLAIGFGLAAELGAPLTIVQGRVIYANSPIDNPGLLLQAEREGGATVAGVQVLGTLRDPKLAFFSETDPGMSQAEITKFLLTGIAPGTGDQSMSSGLAIGTYITPKIFLEYDTGLGNQGDSVRMRYDLTNRIEIQTETGSNQGADIFFTFER</sequence>
<evidence type="ECO:0000256" key="1">
    <source>
        <dbReference type="ARBA" id="ARBA00004167"/>
    </source>
</evidence>
<feature type="domain" description="Translocation and assembly module TamB C-terminal" evidence="6">
    <location>
        <begin position="1038"/>
        <end position="1276"/>
    </location>
</feature>
<dbReference type="RefSeq" id="WP_200387203.1">
    <property type="nucleotide sequence ID" value="NZ_NRSD01000005.1"/>
</dbReference>
<comment type="caution">
    <text evidence="7">The sequence shown here is derived from an EMBL/GenBank/DDBJ whole genome shotgun (WGS) entry which is preliminary data.</text>
</comment>
<dbReference type="PANTHER" id="PTHR36985:SF1">
    <property type="entry name" value="TRANSLOCATION AND ASSEMBLY MODULE SUBUNIT TAMB"/>
    <property type="match status" value="1"/>
</dbReference>
<organism evidence="7 8">
    <name type="scientific">Thiocapsa imhoffii</name>
    <dbReference type="NCBI Taxonomy" id="382777"/>
    <lineage>
        <taxon>Bacteria</taxon>
        <taxon>Pseudomonadati</taxon>
        <taxon>Pseudomonadota</taxon>
        <taxon>Gammaproteobacteria</taxon>
        <taxon>Chromatiales</taxon>
        <taxon>Chromatiaceae</taxon>
        <taxon>Thiocapsa</taxon>
    </lineage>
</organism>
<protein>
    <submittedName>
        <fullName evidence="7">Translocation/assembly module TamB</fullName>
    </submittedName>
</protein>
<keyword evidence="4 5" id="KW-0472">Membrane</keyword>
<dbReference type="GO" id="GO:0005886">
    <property type="term" value="C:plasma membrane"/>
    <property type="evidence" value="ECO:0007669"/>
    <property type="project" value="InterPro"/>
</dbReference>
<keyword evidence="8" id="KW-1185">Reference proteome</keyword>
<evidence type="ECO:0000313" key="8">
    <source>
        <dbReference type="Proteomes" id="UP001138802"/>
    </source>
</evidence>
<evidence type="ECO:0000313" key="7">
    <source>
        <dbReference type="EMBL" id="MBK1644411.1"/>
    </source>
</evidence>
<gene>
    <name evidence="7" type="ORF">CKO25_07020</name>
</gene>
<dbReference type="Pfam" id="PF04357">
    <property type="entry name" value="TamB"/>
    <property type="match status" value="2"/>
</dbReference>
<name>A0A9X0WH41_9GAMM</name>
<dbReference type="GO" id="GO:0097347">
    <property type="term" value="C:TAM protein secretion complex"/>
    <property type="evidence" value="ECO:0007669"/>
    <property type="project" value="TreeGrafter"/>
</dbReference>
<reference evidence="7 8" key="1">
    <citation type="journal article" date="2020" name="Microorganisms">
        <title>Osmotic Adaptation and Compatible Solute Biosynthesis of Phototrophic Bacteria as Revealed from Genome Analyses.</title>
        <authorList>
            <person name="Imhoff J.F."/>
            <person name="Rahn T."/>
            <person name="Kunzel S."/>
            <person name="Keller A."/>
            <person name="Neulinger S.C."/>
        </authorList>
    </citation>
    <scope>NUCLEOTIDE SEQUENCE [LARGE SCALE GENOMIC DNA]</scope>
    <source>
        <strain evidence="7 8">DSM 21303</strain>
    </source>
</reference>
<evidence type="ECO:0000256" key="5">
    <source>
        <dbReference type="SAM" id="Phobius"/>
    </source>
</evidence>
<dbReference type="PANTHER" id="PTHR36985">
    <property type="entry name" value="TRANSLOCATION AND ASSEMBLY MODULE SUBUNIT TAMB"/>
    <property type="match status" value="1"/>
</dbReference>
<accession>A0A9X0WH41</accession>
<feature type="transmembrane region" description="Helical" evidence="5">
    <location>
        <begin position="25"/>
        <end position="45"/>
    </location>
</feature>
<dbReference type="InterPro" id="IPR007452">
    <property type="entry name" value="TamB_C"/>
</dbReference>
<dbReference type="Proteomes" id="UP001138802">
    <property type="component" value="Unassembled WGS sequence"/>
</dbReference>
<feature type="domain" description="Translocation and assembly module TamB C-terminal" evidence="6">
    <location>
        <begin position="1280"/>
        <end position="1336"/>
    </location>
</feature>
<proteinExistence type="predicted"/>